<dbReference type="PROSITE" id="PS50082">
    <property type="entry name" value="WD_REPEATS_2"/>
    <property type="match status" value="4"/>
</dbReference>
<dbReference type="RefSeq" id="XP_023621803.1">
    <property type="nucleotide sequence ID" value="XM_023766035.1"/>
</dbReference>
<reference evidence="9 10" key="1">
    <citation type="submission" date="2016-03" db="EMBL/GenBank/DDBJ databases">
        <authorList>
            <person name="Ploux O."/>
        </authorList>
    </citation>
    <scope>NUCLEOTIDE SEQUENCE [LARGE SCALE GENOMIC DNA]</scope>
    <source>
        <strain evidence="9 10">URUG2</strain>
    </source>
</reference>
<dbReference type="GO" id="GO:0010992">
    <property type="term" value="P:ubiquitin recycling"/>
    <property type="evidence" value="ECO:0007669"/>
    <property type="project" value="TreeGrafter"/>
</dbReference>
<dbReference type="PROSITE" id="PS50294">
    <property type="entry name" value="WD_REPEATS_REGION"/>
    <property type="match status" value="3"/>
</dbReference>
<evidence type="ECO:0000256" key="4">
    <source>
        <dbReference type="ARBA" id="ARBA00022737"/>
    </source>
</evidence>
<evidence type="ECO:0000256" key="2">
    <source>
        <dbReference type="ARBA" id="ARBA00022490"/>
    </source>
</evidence>
<keyword evidence="3 5" id="KW-0853">WD repeat</keyword>
<dbReference type="Proteomes" id="UP000225277">
    <property type="component" value="Unassembled WGS sequence"/>
</dbReference>
<evidence type="ECO:0000259" key="8">
    <source>
        <dbReference type="PROSITE" id="PS51396"/>
    </source>
</evidence>
<dbReference type="InterPro" id="IPR015943">
    <property type="entry name" value="WD40/YVTN_repeat-like_dom_sf"/>
</dbReference>
<dbReference type="InterPro" id="IPR038122">
    <property type="entry name" value="PFU_sf"/>
</dbReference>
<feature type="domain" description="PUL" evidence="8">
    <location>
        <begin position="500"/>
        <end position="782"/>
    </location>
</feature>
<keyword evidence="10" id="KW-1185">Reference proteome</keyword>
<dbReference type="InterPro" id="IPR013535">
    <property type="entry name" value="PUL_dom"/>
</dbReference>
<dbReference type="Gene3D" id="1.25.10.10">
    <property type="entry name" value="Leucine-rich Repeat Variant"/>
    <property type="match status" value="1"/>
</dbReference>
<feature type="repeat" description="WD" evidence="5">
    <location>
        <begin position="106"/>
        <end position="147"/>
    </location>
</feature>
<dbReference type="GO" id="GO:0005634">
    <property type="term" value="C:nucleus"/>
    <property type="evidence" value="ECO:0007669"/>
    <property type="project" value="TreeGrafter"/>
</dbReference>
<dbReference type="InterPro" id="IPR001680">
    <property type="entry name" value="WD40_rpt"/>
</dbReference>
<dbReference type="InterPro" id="IPR020472">
    <property type="entry name" value="WD40_PAC1"/>
</dbReference>
<dbReference type="PANTHER" id="PTHR19849:SF0">
    <property type="entry name" value="PHOSPHOLIPASE A-2-ACTIVATING PROTEIN"/>
    <property type="match status" value="1"/>
</dbReference>
<feature type="repeat" description="WD" evidence="5">
    <location>
        <begin position="234"/>
        <end position="264"/>
    </location>
</feature>
<feature type="repeat" description="WD" evidence="5">
    <location>
        <begin position="148"/>
        <end position="188"/>
    </location>
</feature>
<dbReference type="SUPFAM" id="SSF50978">
    <property type="entry name" value="WD40 repeat-like"/>
    <property type="match status" value="1"/>
</dbReference>
<dbReference type="PROSITE" id="PS00678">
    <property type="entry name" value="WD_REPEATS_1"/>
    <property type="match status" value="1"/>
</dbReference>
<feature type="region of interest" description="Disordered" evidence="6">
    <location>
        <begin position="466"/>
        <end position="503"/>
    </location>
</feature>
<dbReference type="EMBL" id="FJUY01000001">
    <property type="protein sequence ID" value="CZT14906.1"/>
    <property type="molecule type" value="Genomic_DNA"/>
</dbReference>
<dbReference type="Gene3D" id="3.10.20.870">
    <property type="entry name" value="PFU (PLAA family ubiquitin binding), C-terminal domain"/>
    <property type="match status" value="1"/>
</dbReference>
<dbReference type="GO" id="GO:0005737">
    <property type="term" value="C:cytoplasm"/>
    <property type="evidence" value="ECO:0007669"/>
    <property type="project" value="UniProtKB-SubCell"/>
</dbReference>
<dbReference type="AlphaFoldDB" id="A0A2D3UV92"/>
<organism evidence="9 10">
    <name type="scientific">Ramularia collo-cygni</name>
    <dbReference type="NCBI Taxonomy" id="112498"/>
    <lineage>
        <taxon>Eukaryota</taxon>
        <taxon>Fungi</taxon>
        <taxon>Dikarya</taxon>
        <taxon>Ascomycota</taxon>
        <taxon>Pezizomycotina</taxon>
        <taxon>Dothideomycetes</taxon>
        <taxon>Dothideomycetidae</taxon>
        <taxon>Mycosphaerellales</taxon>
        <taxon>Mycosphaerellaceae</taxon>
        <taxon>Ramularia</taxon>
    </lineage>
</organism>
<feature type="domain" description="PFU" evidence="7">
    <location>
        <begin position="375"/>
        <end position="471"/>
    </location>
</feature>
<comment type="subcellular location">
    <subcellularLocation>
        <location evidence="1">Cytoplasm</location>
    </subcellularLocation>
</comment>
<name>A0A2D3UV92_9PEZI</name>
<keyword evidence="4" id="KW-0677">Repeat</keyword>
<dbReference type="InterPro" id="IPR036322">
    <property type="entry name" value="WD40_repeat_dom_sf"/>
</dbReference>
<dbReference type="InterPro" id="IPR011989">
    <property type="entry name" value="ARM-like"/>
</dbReference>
<evidence type="ECO:0000313" key="10">
    <source>
        <dbReference type="Proteomes" id="UP000225277"/>
    </source>
</evidence>
<sequence>MSGDFRLSATLRGHEEDVRAIVFPSSDLLFSASRDNTVRQWKRTSAQPPAYDDTIALQGSHWFNGLAVAPKSKECPKGTIAAGGRETFVFVKQVGAPPEEDPYRMLIGHAGNIACLAFSEDGEQVISGSWDSQVFVWDVESASVVTELAGHQGPVWAVMVYDAKTIVTACADKVVRVFDVKSGKILQSLEGHTDVARALCKLPQGHWSGAALASAGNDEVIRLWTLDGLQVASLEGHTAYIYDLAILPNGDIVSSSEDRTVRLWRDGQCIQTITHPAISIWTVEACENGDIASGASDNIIRIFSRDPERQADAEAIEAFEESNRMHAIPAQTANQGLPFEKETLPGPEALRTQVGQKDGQQLLIRENDGSVTAHLWSASAGQWNLIGTVVEGEGTGSSKKVHDGKEYDYVFDIDIEDGKPPLKLPYNLTESAWDAARRFLESNKLPMTYYDQVANWITENTRGATIGQDAYPSNQAPPPGHDPYGTERRYRPGDAPSGPRRLPQRNYVGIVEGNPANAINIISQKTEDLIKSGEIAAEQGLQSEEVAALKALPAQLQNKQDPKPTATQVNALLKAASQWPQKSRVPAVGVLAVCAVSPSFVNATTANGHTVIDTLTAAGLLKPRQETANNVVHTIRLLTNLFKSDAGLQIMNGNFESVLQLVRPFASEPESPAQVKALATLYLNFAVLLVSGGASQNAKSSEARATSLLTDIAVQLECENPHASDADALFRTLSALGTLLSLSDDFKKSLKGGVSGSLHFVAAKPAAQLPNNKELIQEIRDELR</sequence>
<dbReference type="SMART" id="SM00320">
    <property type="entry name" value="WD40"/>
    <property type="match status" value="6"/>
</dbReference>
<dbReference type="InterPro" id="IPR019775">
    <property type="entry name" value="WD40_repeat_CS"/>
</dbReference>
<dbReference type="PRINTS" id="PR00320">
    <property type="entry name" value="GPROTEINBRPT"/>
</dbReference>
<dbReference type="Pfam" id="PF08324">
    <property type="entry name" value="PUL"/>
    <property type="match status" value="1"/>
</dbReference>
<dbReference type="PROSITE" id="PS51394">
    <property type="entry name" value="PFU"/>
    <property type="match status" value="1"/>
</dbReference>
<proteinExistence type="predicted"/>
<dbReference type="STRING" id="112498.A0A2D3UV92"/>
<evidence type="ECO:0000256" key="1">
    <source>
        <dbReference type="ARBA" id="ARBA00004496"/>
    </source>
</evidence>
<dbReference type="InterPro" id="IPR015155">
    <property type="entry name" value="PFU"/>
</dbReference>
<dbReference type="GO" id="GO:0043130">
    <property type="term" value="F:ubiquitin binding"/>
    <property type="evidence" value="ECO:0007669"/>
    <property type="project" value="TreeGrafter"/>
</dbReference>
<evidence type="ECO:0000313" key="9">
    <source>
        <dbReference type="EMBL" id="CZT14906.1"/>
    </source>
</evidence>
<evidence type="ECO:0000259" key="7">
    <source>
        <dbReference type="PROSITE" id="PS51394"/>
    </source>
</evidence>
<accession>A0A2D3UV92</accession>
<gene>
    <name evidence="9" type="ORF">RCC_00839</name>
</gene>
<dbReference type="OrthoDB" id="10265988at2759"/>
<evidence type="ECO:0000256" key="5">
    <source>
        <dbReference type="PROSITE-ProRule" id="PRU00221"/>
    </source>
</evidence>
<evidence type="ECO:0000256" key="3">
    <source>
        <dbReference type="ARBA" id="ARBA00022574"/>
    </source>
</evidence>
<dbReference type="GO" id="GO:0043161">
    <property type="term" value="P:proteasome-mediated ubiquitin-dependent protein catabolic process"/>
    <property type="evidence" value="ECO:0007669"/>
    <property type="project" value="TreeGrafter"/>
</dbReference>
<evidence type="ECO:0000256" key="6">
    <source>
        <dbReference type="SAM" id="MobiDB-lite"/>
    </source>
</evidence>
<dbReference type="PANTHER" id="PTHR19849">
    <property type="entry name" value="PHOSPHOLIPASE A-2-ACTIVATING PROTEIN"/>
    <property type="match status" value="1"/>
</dbReference>
<dbReference type="Gene3D" id="2.130.10.10">
    <property type="entry name" value="YVTN repeat-like/Quinoprotein amine dehydrogenase"/>
    <property type="match status" value="1"/>
</dbReference>
<protein>
    <submittedName>
        <fullName evidence="9">Related to phospholipase a-2-activating protein</fullName>
    </submittedName>
</protein>
<keyword evidence="2" id="KW-0963">Cytoplasm</keyword>
<dbReference type="PROSITE" id="PS51396">
    <property type="entry name" value="PUL"/>
    <property type="match status" value="1"/>
</dbReference>
<dbReference type="GeneID" id="35596179"/>
<feature type="repeat" description="WD" evidence="5">
    <location>
        <begin position="11"/>
        <end position="42"/>
    </location>
</feature>
<dbReference type="Pfam" id="PF00400">
    <property type="entry name" value="WD40"/>
    <property type="match status" value="5"/>
</dbReference>
<dbReference type="Pfam" id="PF09070">
    <property type="entry name" value="PFU"/>
    <property type="match status" value="1"/>
</dbReference>
<dbReference type="CDD" id="cd00200">
    <property type="entry name" value="WD40"/>
    <property type="match status" value="1"/>
</dbReference>